<reference evidence="2 3" key="1">
    <citation type="submission" date="2017-04" db="EMBL/GenBank/DDBJ databases">
        <title>Complete genome sequence of Flavobacterium kingsejong AJ004.</title>
        <authorList>
            <person name="Lee P.C."/>
        </authorList>
    </citation>
    <scope>NUCLEOTIDE SEQUENCE [LARGE SCALE GENOMIC DNA]</scope>
    <source>
        <strain evidence="2 3">AJ004</strain>
    </source>
</reference>
<sequence length="327" mass="37164">MQSGIAIFRNRKNLKNILKFFAPQSINKTENNSLLHSITSSKKQIEFGDYILQIDKSNPLGSYRKDYPLYDQFLPQICSTLNGLIIDIGANVGDTAISIFEKNTTAFVVGVEPDIDFGAECQNNIDLNNLQDRFLLVQNFISTEKGNFQIDKSKNSRTGSMVKTTESTESNSLSFAQLIERVPENAAKSIDMLKVDTDGFDWDVLNSYCEAIADGAVPQHARFVFFEFQTFLNNIGFSDPGRSERTLKYKKAILGLQENGYDRFCVFDNFGTHILQTSDVDVIIGLSDYMKRTQLHNKKSTIYHLDVLAYRKADEDFVKEQLQQYLK</sequence>
<keyword evidence="3" id="KW-1185">Reference proteome</keyword>
<protein>
    <recommendedName>
        <fullName evidence="1">Methyltransferase FkbM domain-containing protein</fullName>
    </recommendedName>
</protein>
<dbReference type="Pfam" id="PF05050">
    <property type="entry name" value="Methyltransf_21"/>
    <property type="match status" value="1"/>
</dbReference>
<evidence type="ECO:0000259" key="1">
    <source>
        <dbReference type="Pfam" id="PF05050"/>
    </source>
</evidence>
<proteinExistence type="predicted"/>
<dbReference type="InterPro" id="IPR029063">
    <property type="entry name" value="SAM-dependent_MTases_sf"/>
</dbReference>
<name>A0A2S1LQJ1_9FLAO</name>
<dbReference type="Gene3D" id="3.40.50.150">
    <property type="entry name" value="Vaccinia Virus protein VP39"/>
    <property type="match status" value="1"/>
</dbReference>
<dbReference type="InterPro" id="IPR006342">
    <property type="entry name" value="FkbM_mtfrase"/>
</dbReference>
<dbReference type="EMBL" id="CP020919">
    <property type="protein sequence ID" value="AWG25931.1"/>
    <property type="molecule type" value="Genomic_DNA"/>
</dbReference>
<dbReference type="InterPro" id="IPR052514">
    <property type="entry name" value="SAM-dependent_MTase"/>
</dbReference>
<dbReference type="PANTHER" id="PTHR34203:SF15">
    <property type="entry name" value="SLL1173 PROTEIN"/>
    <property type="match status" value="1"/>
</dbReference>
<evidence type="ECO:0000313" key="3">
    <source>
        <dbReference type="Proteomes" id="UP000244677"/>
    </source>
</evidence>
<dbReference type="SUPFAM" id="SSF53335">
    <property type="entry name" value="S-adenosyl-L-methionine-dependent methyltransferases"/>
    <property type="match status" value="1"/>
</dbReference>
<dbReference type="Proteomes" id="UP000244677">
    <property type="component" value="Chromosome"/>
</dbReference>
<evidence type="ECO:0000313" key="2">
    <source>
        <dbReference type="EMBL" id="AWG25931.1"/>
    </source>
</evidence>
<organism evidence="2 3">
    <name type="scientific">Flavobacterium kingsejongi</name>
    <dbReference type="NCBI Taxonomy" id="1678728"/>
    <lineage>
        <taxon>Bacteria</taxon>
        <taxon>Pseudomonadati</taxon>
        <taxon>Bacteroidota</taxon>
        <taxon>Flavobacteriia</taxon>
        <taxon>Flavobacteriales</taxon>
        <taxon>Flavobacteriaceae</taxon>
        <taxon>Flavobacterium</taxon>
    </lineage>
</organism>
<feature type="domain" description="Methyltransferase FkbM" evidence="1">
    <location>
        <begin position="87"/>
        <end position="240"/>
    </location>
</feature>
<accession>A0A2S1LQJ1</accession>
<gene>
    <name evidence="2" type="ORF">FK004_12210</name>
</gene>
<dbReference type="AlphaFoldDB" id="A0A2S1LQJ1"/>
<dbReference type="PANTHER" id="PTHR34203">
    <property type="entry name" value="METHYLTRANSFERASE, FKBM FAMILY PROTEIN"/>
    <property type="match status" value="1"/>
</dbReference>
<dbReference type="NCBIfam" id="TIGR01444">
    <property type="entry name" value="fkbM_fam"/>
    <property type="match status" value="1"/>
</dbReference>
<dbReference type="KEGG" id="fki:FK004_12210"/>